<dbReference type="Gene3D" id="3.90.220.20">
    <property type="entry name" value="DNA methylase specificity domains"/>
    <property type="match status" value="2"/>
</dbReference>
<keyword evidence="2" id="KW-0680">Restriction system</keyword>
<name>A0A3E2UU75_9FIRM</name>
<dbReference type="Proteomes" id="UP000260783">
    <property type="component" value="Unassembled WGS sequence"/>
</dbReference>
<dbReference type="GO" id="GO:0004519">
    <property type="term" value="F:endonuclease activity"/>
    <property type="evidence" value="ECO:0007669"/>
    <property type="project" value="UniProtKB-KW"/>
</dbReference>
<feature type="domain" description="Type I restriction modification DNA specificity" evidence="4">
    <location>
        <begin position="196"/>
        <end position="333"/>
    </location>
</feature>
<dbReference type="PANTHER" id="PTHR30408:SF13">
    <property type="entry name" value="TYPE I RESTRICTION ENZYME HINDI SPECIFICITY SUBUNIT"/>
    <property type="match status" value="1"/>
</dbReference>
<comment type="caution">
    <text evidence="5">The sequence shown here is derived from an EMBL/GenBank/DDBJ whole genome shotgun (WGS) entry which is preliminary data.</text>
</comment>
<dbReference type="InterPro" id="IPR052021">
    <property type="entry name" value="Type-I_RS_S_subunit"/>
</dbReference>
<dbReference type="EMBL" id="QVEW01000003">
    <property type="protein sequence ID" value="RGC00420.1"/>
    <property type="molecule type" value="Genomic_DNA"/>
</dbReference>
<evidence type="ECO:0000256" key="3">
    <source>
        <dbReference type="ARBA" id="ARBA00023125"/>
    </source>
</evidence>
<evidence type="ECO:0000259" key="4">
    <source>
        <dbReference type="Pfam" id="PF01420"/>
    </source>
</evidence>
<keyword evidence="5" id="KW-0255">Endonuclease</keyword>
<keyword evidence="5" id="KW-0378">Hydrolase</keyword>
<sequence>MKSNYEPLGKHIQLVDYRNSEEVTSTVLGISIDKEFIPSVANVIGTDLSRYKLISKGLFACNPMHVGRDERLPIALYEKGSPAIVSPAYFMFEIIDRDILNEEYLMMWFRRPEFDRECWFMTDGSVRGGITWDDFCRIKLPVPSYARQCEIVESYRAITDRIALKRSENDNLLATAQAVYKAWFVEYKPFGGNCPISWRVGSVDEIAEFFDSMRKPLSSLERADMARIYPYYGAVSIVDYVDDYIFDGEYLLLSEDGIYVVDDSGHPLLQHIIGKFWANNHAHILKGKAGFTEDSLYLFLSNTNMSPIVTGAAQPKINQANLKSFPITIPDSEVLDRFNSVVHPLFAGKLNNEKEIRKLETIRELLLSRLVS</sequence>
<evidence type="ECO:0000256" key="1">
    <source>
        <dbReference type="ARBA" id="ARBA00010923"/>
    </source>
</evidence>
<dbReference type="PANTHER" id="PTHR30408">
    <property type="entry name" value="TYPE-1 RESTRICTION ENZYME ECOKI SPECIFICITY PROTEIN"/>
    <property type="match status" value="1"/>
</dbReference>
<accession>A0A3E2UU75</accession>
<dbReference type="GO" id="GO:0009307">
    <property type="term" value="P:DNA restriction-modification system"/>
    <property type="evidence" value="ECO:0007669"/>
    <property type="project" value="UniProtKB-KW"/>
</dbReference>
<evidence type="ECO:0000313" key="5">
    <source>
        <dbReference type="EMBL" id="RGC00420.1"/>
    </source>
</evidence>
<keyword evidence="5" id="KW-0540">Nuclease</keyword>
<dbReference type="GO" id="GO:0003677">
    <property type="term" value="F:DNA binding"/>
    <property type="evidence" value="ECO:0007669"/>
    <property type="project" value="UniProtKB-KW"/>
</dbReference>
<evidence type="ECO:0000313" key="6">
    <source>
        <dbReference type="Proteomes" id="UP000260783"/>
    </source>
</evidence>
<dbReference type="InterPro" id="IPR000055">
    <property type="entry name" value="Restrct_endonuc_typeI_TRD"/>
</dbReference>
<dbReference type="SUPFAM" id="SSF116734">
    <property type="entry name" value="DNA methylase specificity domain"/>
    <property type="match status" value="2"/>
</dbReference>
<dbReference type="RefSeq" id="WP_117526377.1">
    <property type="nucleotide sequence ID" value="NZ_QVEW01000003.1"/>
</dbReference>
<dbReference type="InterPro" id="IPR044946">
    <property type="entry name" value="Restrct_endonuc_typeI_TRD_sf"/>
</dbReference>
<organism evidence="5 6">
    <name type="scientific">Faecalibacterium prausnitzii</name>
    <dbReference type="NCBI Taxonomy" id="853"/>
    <lineage>
        <taxon>Bacteria</taxon>
        <taxon>Bacillati</taxon>
        <taxon>Bacillota</taxon>
        <taxon>Clostridia</taxon>
        <taxon>Eubacteriales</taxon>
        <taxon>Oscillospiraceae</taxon>
        <taxon>Faecalibacterium</taxon>
    </lineage>
</organism>
<reference evidence="5 6" key="1">
    <citation type="submission" date="2018-08" db="EMBL/GenBank/DDBJ databases">
        <title>A genome reference for cultivated species of the human gut microbiota.</title>
        <authorList>
            <person name="Zou Y."/>
            <person name="Xue W."/>
            <person name="Luo G."/>
        </authorList>
    </citation>
    <scope>NUCLEOTIDE SEQUENCE [LARGE SCALE GENOMIC DNA]</scope>
    <source>
        <strain evidence="5 6">AF29-11BH</strain>
    </source>
</reference>
<comment type="similarity">
    <text evidence="1">Belongs to the type-I restriction system S methylase family.</text>
</comment>
<evidence type="ECO:0000256" key="2">
    <source>
        <dbReference type="ARBA" id="ARBA00022747"/>
    </source>
</evidence>
<keyword evidence="3" id="KW-0238">DNA-binding</keyword>
<protein>
    <submittedName>
        <fullName evidence="5">Restriction endonuclease subunit S</fullName>
    </submittedName>
</protein>
<dbReference type="Pfam" id="PF01420">
    <property type="entry name" value="Methylase_S"/>
    <property type="match status" value="1"/>
</dbReference>
<gene>
    <name evidence="5" type="ORF">DWZ04_03710</name>
</gene>
<dbReference type="CDD" id="cd17262">
    <property type="entry name" value="RMtype1_S_Aco12261I-TRD2-CR2"/>
    <property type="match status" value="1"/>
</dbReference>
<dbReference type="AlphaFoldDB" id="A0A3E2UU75"/>
<proteinExistence type="inferred from homology"/>